<evidence type="ECO:0000256" key="1">
    <source>
        <dbReference type="SAM" id="MobiDB-lite"/>
    </source>
</evidence>
<feature type="transmembrane region" description="Helical" evidence="2">
    <location>
        <begin position="25"/>
        <end position="45"/>
    </location>
</feature>
<keyword evidence="2" id="KW-1133">Transmembrane helix</keyword>
<organism evidence="3">
    <name type="scientific">Aplanochytrium stocchinoi</name>
    <dbReference type="NCBI Taxonomy" id="215587"/>
    <lineage>
        <taxon>Eukaryota</taxon>
        <taxon>Sar</taxon>
        <taxon>Stramenopiles</taxon>
        <taxon>Bigyra</taxon>
        <taxon>Labyrinthulomycetes</taxon>
        <taxon>Thraustochytrida</taxon>
        <taxon>Thraustochytriidae</taxon>
        <taxon>Aplanochytrium</taxon>
    </lineage>
</organism>
<feature type="transmembrane region" description="Helical" evidence="2">
    <location>
        <begin position="65"/>
        <end position="90"/>
    </location>
</feature>
<sequence>MDQAYEAARSCLDNFILDEGTSLKAVIAIVVIFRLLHLATMVNDFPGRSLNWPVDGHETSLTEQLYATVLFLSLVVTEAFEFILNGAIVVQCPVSVSPSLWTTSFFRIFKNCFIDMNVTIKTWKRAKDVWVKNTKIAVALFILFYAAMLIIGGLSLYAGKIEPFNNQTHVVPSLTTSELCQAAEESDVVPAAFPALLFLSQMMFVLNRFFWTLDAVDDQLVDVPLPSYSLCGKKQENEPNPDAENTDTNAD</sequence>
<feature type="transmembrane region" description="Helical" evidence="2">
    <location>
        <begin position="136"/>
        <end position="158"/>
    </location>
</feature>
<protein>
    <submittedName>
        <fullName evidence="3">Uncharacterized protein</fullName>
    </submittedName>
</protein>
<evidence type="ECO:0000313" key="3">
    <source>
        <dbReference type="EMBL" id="CAE0442684.1"/>
    </source>
</evidence>
<dbReference type="EMBL" id="HBIN01016803">
    <property type="protein sequence ID" value="CAE0442684.1"/>
    <property type="molecule type" value="Transcribed_RNA"/>
</dbReference>
<feature type="compositionally biased region" description="Acidic residues" evidence="1">
    <location>
        <begin position="239"/>
        <end position="251"/>
    </location>
</feature>
<accession>A0A7S3PKV4</accession>
<feature type="region of interest" description="Disordered" evidence="1">
    <location>
        <begin position="232"/>
        <end position="251"/>
    </location>
</feature>
<gene>
    <name evidence="3" type="ORF">ASTO00021_LOCUS12794</name>
</gene>
<dbReference type="AlphaFoldDB" id="A0A7S3PKV4"/>
<name>A0A7S3PKV4_9STRA</name>
<keyword evidence="2" id="KW-0812">Transmembrane</keyword>
<keyword evidence="2" id="KW-0472">Membrane</keyword>
<evidence type="ECO:0000256" key="2">
    <source>
        <dbReference type="SAM" id="Phobius"/>
    </source>
</evidence>
<feature type="transmembrane region" description="Helical" evidence="2">
    <location>
        <begin position="191"/>
        <end position="210"/>
    </location>
</feature>
<proteinExistence type="predicted"/>
<reference evidence="3" key="1">
    <citation type="submission" date="2021-01" db="EMBL/GenBank/DDBJ databases">
        <authorList>
            <person name="Corre E."/>
            <person name="Pelletier E."/>
            <person name="Niang G."/>
            <person name="Scheremetjew M."/>
            <person name="Finn R."/>
            <person name="Kale V."/>
            <person name="Holt S."/>
            <person name="Cochrane G."/>
            <person name="Meng A."/>
            <person name="Brown T."/>
            <person name="Cohen L."/>
        </authorList>
    </citation>
    <scope>NUCLEOTIDE SEQUENCE</scope>
    <source>
        <strain evidence="3">GSBS06</strain>
    </source>
</reference>